<feature type="region of interest" description="Disordered" evidence="1">
    <location>
        <begin position="32"/>
        <end position="113"/>
    </location>
</feature>
<dbReference type="EMBL" id="FN653049">
    <property type="protein sequence ID" value="CBY09883.1"/>
    <property type="molecule type" value="Genomic_DNA"/>
</dbReference>
<gene>
    <name evidence="2" type="ORF">GSOID_T00010700001</name>
</gene>
<evidence type="ECO:0000256" key="1">
    <source>
        <dbReference type="SAM" id="MobiDB-lite"/>
    </source>
</evidence>
<reference evidence="2" key="1">
    <citation type="journal article" date="2010" name="Science">
        <title>Plasticity of animal genome architecture unmasked by rapid evolution of a pelagic tunicate.</title>
        <authorList>
            <person name="Denoeud F."/>
            <person name="Henriet S."/>
            <person name="Mungpakdee S."/>
            <person name="Aury J.M."/>
            <person name="Da Silva C."/>
            <person name="Brinkmann H."/>
            <person name="Mikhaleva J."/>
            <person name="Olsen L.C."/>
            <person name="Jubin C."/>
            <person name="Canestro C."/>
            <person name="Bouquet J.M."/>
            <person name="Danks G."/>
            <person name="Poulain J."/>
            <person name="Campsteijn C."/>
            <person name="Adamski M."/>
            <person name="Cross I."/>
            <person name="Yadetie F."/>
            <person name="Muffato M."/>
            <person name="Louis A."/>
            <person name="Butcher S."/>
            <person name="Tsagkogeorga G."/>
            <person name="Konrad A."/>
            <person name="Singh S."/>
            <person name="Jensen M.F."/>
            <person name="Cong E.H."/>
            <person name="Eikeseth-Otteraa H."/>
            <person name="Noel B."/>
            <person name="Anthouard V."/>
            <person name="Porcel B.M."/>
            <person name="Kachouri-Lafond R."/>
            <person name="Nishino A."/>
            <person name="Ugolini M."/>
            <person name="Chourrout P."/>
            <person name="Nishida H."/>
            <person name="Aasland R."/>
            <person name="Huzurbazar S."/>
            <person name="Westhof E."/>
            <person name="Delsuc F."/>
            <person name="Lehrach H."/>
            <person name="Reinhardt R."/>
            <person name="Weissenbach J."/>
            <person name="Roy S.W."/>
            <person name="Artiguenave F."/>
            <person name="Postlethwait J.H."/>
            <person name="Manak J.R."/>
            <person name="Thompson E.M."/>
            <person name="Jaillon O."/>
            <person name="Du Pasquier L."/>
            <person name="Boudinot P."/>
            <person name="Liberles D.A."/>
            <person name="Volff J.N."/>
            <person name="Philippe H."/>
            <person name="Lenhard B."/>
            <person name="Roest Crollius H."/>
            <person name="Wincker P."/>
            <person name="Chourrout D."/>
        </authorList>
    </citation>
    <scope>NUCLEOTIDE SEQUENCE [LARGE SCALE GENOMIC DNA]</scope>
</reference>
<evidence type="ECO:0000313" key="3">
    <source>
        <dbReference type="Proteomes" id="UP000001307"/>
    </source>
</evidence>
<sequence length="113" mass="13133">MPILGEFAKATLKAAVVQAENRNRLVEEDSCWRERQKEKDTNHQKNQLKLEKEALENKRKRKYVLPAKEIGPDLPPSRYRFFKAPPKNINEEKFDSPKKTKTRSGSQSPVKAK</sequence>
<protein>
    <submittedName>
        <fullName evidence="2">Uncharacterized protein</fullName>
    </submittedName>
</protein>
<accession>E4XGT5</accession>
<dbReference type="Proteomes" id="UP000001307">
    <property type="component" value="Unassembled WGS sequence"/>
</dbReference>
<proteinExistence type="predicted"/>
<evidence type="ECO:0000313" key="2">
    <source>
        <dbReference type="EMBL" id="CBY09883.1"/>
    </source>
</evidence>
<feature type="compositionally biased region" description="Basic and acidic residues" evidence="1">
    <location>
        <begin position="32"/>
        <end position="57"/>
    </location>
</feature>
<dbReference type="AlphaFoldDB" id="E4XGT5"/>
<name>E4XGT5_OIKDI</name>
<feature type="compositionally biased region" description="Polar residues" evidence="1">
    <location>
        <begin position="103"/>
        <end position="113"/>
    </location>
</feature>
<dbReference type="InParanoid" id="E4XGT5"/>
<feature type="compositionally biased region" description="Basic and acidic residues" evidence="1">
    <location>
        <begin position="89"/>
        <end position="98"/>
    </location>
</feature>
<keyword evidence="3" id="KW-1185">Reference proteome</keyword>
<organism evidence="2">
    <name type="scientific">Oikopleura dioica</name>
    <name type="common">Tunicate</name>
    <dbReference type="NCBI Taxonomy" id="34765"/>
    <lineage>
        <taxon>Eukaryota</taxon>
        <taxon>Metazoa</taxon>
        <taxon>Chordata</taxon>
        <taxon>Tunicata</taxon>
        <taxon>Appendicularia</taxon>
        <taxon>Copelata</taxon>
        <taxon>Oikopleuridae</taxon>
        <taxon>Oikopleura</taxon>
    </lineage>
</organism>